<sequence>MDKQIVHWRVDVESKYSPMVICTQKGWRFDAGIKIMICDVEFYANPSLEEVIPGLYVWRITDGMTGARVFESEPVPEEEVDAYLEDLVFQFSVHLATRSNGDINVIKSKCQKVLAEYEERFGKKPETFPEEFLKKVEQMNAITLQTGEIVH</sequence>
<dbReference type="RefSeq" id="WP_220561148.1">
    <property type="nucleotide sequence ID" value="NZ_CP080765.1"/>
</dbReference>
<gene>
    <name evidence="1" type="ORF">K3F53_19000</name>
</gene>
<dbReference type="EMBL" id="CP080765">
    <property type="protein sequence ID" value="QYY44733.1"/>
    <property type="molecule type" value="Genomic_DNA"/>
</dbReference>
<dbReference type="Proteomes" id="UP000826616">
    <property type="component" value="Plasmid pAT1"/>
</dbReference>
<reference evidence="1 2" key="1">
    <citation type="submission" date="2021-08" db="EMBL/GenBank/DDBJ databases">
        <title>Complete genome sequence of the strain Aneurinibacillus thermoaerophilus CCM 8960.</title>
        <authorList>
            <person name="Musilova J."/>
            <person name="Kourilova X."/>
            <person name="Pernicova I."/>
            <person name="Bezdicek M."/>
            <person name="Lengerova M."/>
            <person name="Obruca S."/>
            <person name="Sedlar K."/>
        </authorList>
    </citation>
    <scope>NUCLEOTIDE SEQUENCE [LARGE SCALE GENOMIC DNA]</scope>
    <source>
        <strain evidence="1 2">CCM 8960</strain>
        <plasmid evidence="1 2">pAT1</plasmid>
    </source>
</reference>
<name>A0ABX8YFZ0_ANETH</name>
<accession>A0ABX8YFZ0</accession>
<proteinExistence type="predicted"/>
<keyword evidence="2" id="KW-1185">Reference proteome</keyword>
<evidence type="ECO:0000313" key="1">
    <source>
        <dbReference type="EMBL" id="QYY44733.1"/>
    </source>
</evidence>
<organism evidence="1 2">
    <name type="scientific">Aneurinibacillus thermoaerophilus</name>
    <dbReference type="NCBI Taxonomy" id="143495"/>
    <lineage>
        <taxon>Bacteria</taxon>
        <taxon>Bacillati</taxon>
        <taxon>Bacillota</taxon>
        <taxon>Bacilli</taxon>
        <taxon>Bacillales</taxon>
        <taxon>Paenibacillaceae</taxon>
        <taxon>Aneurinibacillus group</taxon>
        <taxon>Aneurinibacillus</taxon>
    </lineage>
</organism>
<keyword evidence="1" id="KW-0614">Plasmid</keyword>
<evidence type="ECO:0000313" key="2">
    <source>
        <dbReference type="Proteomes" id="UP000826616"/>
    </source>
</evidence>
<protein>
    <submittedName>
        <fullName evidence="1">Uncharacterized protein</fullName>
    </submittedName>
</protein>
<dbReference type="GeneID" id="97143470"/>
<geneLocation type="plasmid" evidence="1 2">
    <name>pAT1</name>
</geneLocation>